<reference evidence="2 3" key="1">
    <citation type="submission" date="2021-06" db="EMBL/GenBank/DDBJ databases">
        <title>Caerostris extrusa draft genome.</title>
        <authorList>
            <person name="Kono N."/>
            <person name="Arakawa K."/>
        </authorList>
    </citation>
    <scope>NUCLEOTIDE SEQUENCE [LARGE SCALE GENOMIC DNA]</scope>
</reference>
<organism evidence="2 3">
    <name type="scientific">Caerostris extrusa</name>
    <name type="common">Bark spider</name>
    <name type="synonym">Caerostris bankana</name>
    <dbReference type="NCBI Taxonomy" id="172846"/>
    <lineage>
        <taxon>Eukaryota</taxon>
        <taxon>Metazoa</taxon>
        <taxon>Ecdysozoa</taxon>
        <taxon>Arthropoda</taxon>
        <taxon>Chelicerata</taxon>
        <taxon>Arachnida</taxon>
        <taxon>Araneae</taxon>
        <taxon>Araneomorphae</taxon>
        <taxon>Entelegynae</taxon>
        <taxon>Araneoidea</taxon>
        <taxon>Araneidae</taxon>
        <taxon>Caerostris</taxon>
    </lineage>
</organism>
<evidence type="ECO:0000256" key="1">
    <source>
        <dbReference type="SAM" id="MobiDB-lite"/>
    </source>
</evidence>
<dbReference type="Proteomes" id="UP001054945">
    <property type="component" value="Unassembled WGS sequence"/>
</dbReference>
<dbReference type="AlphaFoldDB" id="A0AAV4RRW9"/>
<gene>
    <name evidence="2" type="ORF">CEXT_248801</name>
</gene>
<protein>
    <submittedName>
        <fullName evidence="2">Uncharacterized protein</fullName>
    </submittedName>
</protein>
<comment type="caution">
    <text evidence="2">The sequence shown here is derived from an EMBL/GenBank/DDBJ whole genome shotgun (WGS) entry which is preliminary data.</text>
</comment>
<feature type="region of interest" description="Disordered" evidence="1">
    <location>
        <begin position="58"/>
        <end position="80"/>
    </location>
</feature>
<accession>A0AAV4RRW9</accession>
<evidence type="ECO:0000313" key="3">
    <source>
        <dbReference type="Proteomes" id="UP001054945"/>
    </source>
</evidence>
<sequence length="80" mass="8684">MIPSVFIHGIHGTVKLHPCRPWPHSSTAPQTPSLPSMATFIHGTARLYPCYPSPQSSMTQAGSIRGTHGPNPMLQQGIPW</sequence>
<keyword evidence="3" id="KW-1185">Reference proteome</keyword>
<evidence type="ECO:0000313" key="2">
    <source>
        <dbReference type="EMBL" id="GIY24643.1"/>
    </source>
</evidence>
<proteinExistence type="predicted"/>
<name>A0AAV4RRW9_CAEEX</name>
<dbReference type="EMBL" id="BPLR01008434">
    <property type="protein sequence ID" value="GIY24643.1"/>
    <property type="molecule type" value="Genomic_DNA"/>
</dbReference>